<accession>A0A926NJF4</accession>
<evidence type="ECO:0000256" key="1">
    <source>
        <dbReference type="SAM" id="Phobius"/>
    </source>
</evidence>
<evidence type="ECO:0000313" key="2">
    <source>
        <dbReference type="EMBL" id="MBD1378966.1"/>
    </source>
</evidence>
<dbReference type="AlphaFoldDB" id="A0A926NJF4"/>
<gene>
    <name evidence="2" type="ORF">IC621_01875</name>
</gene>
<keyword evidence="1" id="KW-0472">Membrane</keyword>
<dbReference type="EMBL" id="JACXAI010000002">
    <property type="protein sequence ID" value="MBD1378966.1"/>
    <property type="molecule type" value="Genomic_DNA"/>
</dbReference>
<name>A0A926NJF4_9BACI</name>
<reference evidence="2" key="1">
    <citation type="submission" date="2020-09" db="EMBL/GenBank/DDBJ databases">
        <title>A novel bacterium of genus Bacillus, isolated from South China Sea.</title>
        <authorList>
            <person name="Huang H."/>
            <person name="Mo K."/>
            <person name="Hu Y."/>
        </authorList>
    </citation>
    <scope>NUCLEOTIDE SEQUENCE</scope>
    <source>
        <strain evidence="2">IB182487</strain>
    </source>
</reference>
<keyword evidence="3" id="KW-1185">Reference proteome</keyword>
<evidence type="ECO:0000313" key="3">
    <source>
        <dbReference type="Proteomes" id="UP000626844"/>
    </source>
</evidence>
<feature type="transmembrane region" description="Helical" evidence="1">
    <location>
        <begin position="7"/>
        <end position="28"/>
    </location>
</feature>
<keyword evidence="1" id="KW-1133">Transmembrane helix</keyword>
<organism evidence="2 3">
    <name type="scientific">Metabacillus arenae</name>
    <dbReference type="NCBI Taxonomy" id="2771434"/>
    <lineage>
        <taxon>Bacteria</taxon>
        <taxon>Bacillati</taxon>
        <taxon>Bacillota</taxon>
        <taxon>Bacilli</taxon>
        <taxon>Bacillales</taxon>
        <taxon>Bacillaceae</taxon>
        <taxon>Metabacillus</taxon>
    </lineage>
</organism>
<keyword evidence="1" id="KW-0812">Transmembrane</keyword>
<proteinExistence type="predicted"/>
<dbReference type="RefSeq" id="WP_191155187.1">
    <property type="nucleotide sequence ID" value="NZ_JACXAI010000002.1"/>
</dbReference>
<dbReference type="Proteomes" id="UP000626844">
    <property type="component" value="Unassembled WGS sequence"/>
</dbReference>
<comment type="caution">
    <text evidence="2">The sequence shown here is derived from an EMBL/GenBank/DDBJ whole genome shotgun (WGS) entry which is preliminary data.</text>
</comment>
<sequence length="98" mass="11026">MKKPCNISLIGKGIFLSSFISTVISYLLSKLSSSKSTTIKEIESEQTNKDPLIKGNINAQGKLIYHVPEGQFYEITNAVEWFHTEEEANAAGYRRSQR</sequence>
<protein>
    <submittedName>
        <fullName evidence="2">Uncharacterized protein</fullName>
    </submittedName>
</protein>